<dbReference type="AlphaFoldDB" id="A0A834ZAV9"/>
<dbReference type="EMBL" id="JABCRI010000006">
    <property type="protein sequence ID" value="KAF8404544.1"/>
    <property type="molecule type" value="Genomic_DNA"/>
</dbReference>
<feature type="region of interest" description="Disordered" evidence="1">
    <location>
        <begin position="199"/>
        <end position="256"/>
    </location>
</feature>
<sequence>MDIQQHGETQSSFNFDTEEINWNALFPSASELLMQINPWISPYRSRRSEFRNLLNQVTGIPMDDHECDNTNPMNDTYNLLSGTSSLHPLPQIPPLSSQHPVTQISTPSVPVQEMFGYDAPLDVQQLPRGIFGYHADSLNWEEGVYPMFDPEELNWFPNSPLYHGHDLNVSEPLRAPRISSRSIYDPIYEDKSFHEDPFLRNYSYSNNNGTKDEDDTNPPTQGQKDLSSGSPAESLQANDLVAEDVMEDEMQWTSGN</sequence>
<dbReference type="OrthoDB" id="1690366at2759"/>
<gene>
    <name evidence="2" type="ORF">HHK36_009431</name>
</gene>
<keyword evidence="3" id="KW-1185">Reference proteome</keyword>
<organism evidence="2 3">
    <name type="scientific">Tetracentron sinense</name>
    <name type="common">Spur-leaf</name>
    <dbReference type="NCBI Taxonomy" id="13715"/>
    <lineage>
        <taxon>Eukaryota</taxon>
        <taxon>Viridiplantae</taxon>
        <taxon>Streptophyta</taxon>
        <taxon>Embryophyta</taxon>
        <taxon>Tracheophyta</taxon>
        <taxon>Spermatophyta</taxon>
        <taxon>Magnoliopsida</taxon>
        <taxon>Trochodendrales</taxon>
        <taxon>Trochodendraceae</taxon>
        <taxon>Tetracentron</taxon>
    </lineage>
</organism>
<accession>A0A834ZAV9</accession>
<evidence type="ECO:0000313" key="3">
    <source>
        <dbReference type="Proteomes" id="UP000655225"/>
    </source>
</evidence>
<evidence type="ECO:0000313" key="2">
    <source>
        <dbReference type="EMBL" id="KAF8404544.1"/>
    </source>
</evidence>
<evidence type="ECO:0000256" key="1">
    <source>
        <dbReference type="SAM" id="MobiDB-lite"/>
    </source>
</evidence>
<name>A0A834ZAV9_TETSI</name>
<proteinExistence type="predicted"/>
<feature type="compositionally biased region" description="Polar residues" evidence="1">
    <location>
        <begin position="217"/>
        <end position="237"/>
    </location>
</feature>
<dbReference type="Proteomes" id="UP000655225">
    <property type="component" value="Unassembled WGS sequence"/>
</dbReference>
<comment type="caution">
    <text evidence="2">The sequence shown here is derived from an EMBL/GenBank/DDBJ whole genome shotgun (WGS) entry which is preliminary data.</text>
</comment>
<protein>
    <submittedName>
        <fullName evidence="2">Uncharacterized protein</fullName>
    </submittedName>
</protein>
<feature type="compositionally biased region" description="Acidic residues" evidence="1">
    <location>
        <begin position="241"/>
        <end position="250"/>
    </location>
</feature>
<reference evidence="2 3" key="1">
    <citation type="submission" date="2020-04" db="EMBL/GenBank/DDBJ databases">
        <title>Plant Genome Project.</title>
        <authorList>
            <person name="Zhang R.-G."/>
        </authorList>
    </citation>
    <scope>NUCLEOTIDE SEQUENCE [LARGE SCALE GENOMIC DNA]</scope>
    <source>
        <strain evidence="2">YNK0</strain>
        <tissue evidence="2">Leaf</tissue>
    </source>
</reference>